<evidence type="ECO:0000313" key="6">
    <source>
        <dbReference type="EMBL" id="MBB6094335.1"/>
    </source>
</evidence>
<reference evidence="6 7" key="1">
    <citation type="submission" date="2020-08" db="EMBL/GenBank/DDBJ databases">
        <title>Genomic Encyclopedia of Type Strains, Phase IV (KMG-IV): sequencing the most valuable type-strain genomes for metagenomic binning, comparative biology and taxonomic classification.</title>
        <authorList>
            <person name="Goeker M."/>
        </authorList>
    </citation>
    <scope>NUCLEOTIDE SEQUENCE [LARGE SCALE GENOMIC DNA]</scope>
    <source>
        <strain evidence="6 7">DSM 26723</strain>
    </source>
</reference>
<dbReference type="NCBIfam" id="NF008686">
    <property type="entry name" value="PRK11705.1"/>
    <property type="match status" value="1"/>
</dbReference>
<dbReference type="EMBL" id="JACHHZ010000003">
    <property type="protein sequence ID" value="MBB6094335.1"/>
    <property type="molecule type" value="Genomic_DNA"/>
</dbReference>
<dbReference type="RefSeq" id="WP_184333510.1">
    <property type="nucleotide sequence ID" value="NZ_JACHHZ010000003.1"/>
</dbReference>
<name>A0A841HR01_9GAMM</name>
<dbReference type="GO" id="GO:0032259">
    <property type="term" value="P:methylation"/>
    <property type="evidence" value="ECO:0007669"/>
    <property type="project" value="UniProtKB-KW"/>
</dbReference>
<keyword evidence="5" id="KW-0443">Lipid metabolism</keyword>
<dbReference type="InterPro" id="IPR003333">
    <property type="entry name" value="CMAS"/>
</dbReference>
<dbReference type="AlphaFoldDB" id="A0A841HR01"/>
<evidence type="ECO:0000256" key="3">
    <source>
        <dbReference type="ARBA" id="ARBA00022679"/>
    </source>
</evidence>
<dbReference type="Proteomes" id="UP000588068">
    <property type="component" value="Unassembled WGS sequence"/>
</dbReference>
<evidence type="ECO:0000256" key="5">
    <source>
        <dbReference type="ARBA" id="ARBA00023098"/>
    </source>
</evidence>
<evidence type="ECO:0000256" key="2">
    <source>
        <dbReference type="ARBA" id="ARBA00022603"/>
    </source>
</evidence>
<keyword evidence="7" id="KW-1185">Reference proteome</keyword>
<dbReference type="Gene3D" id="3.40.50.150">
    <property type="entry name" value="Vaccinia Virus protein VP39"/>
    <property type="match status" value="1"/>
</dbReference>
<accession>A0A841HR01</accession>
<dbReference type="GO" id="GO:0008825">
    <property type="term" value="F:cyclopropane-fatty-acyl-phospholipid synthase activity"/>
    <property type="evidence" value="ECO:0007669"/>
    <property type="project" value="UniProtKB-EC"/>
</dbReference>
<gene>
    <name evidence="6" type="ORF">HNQ60_003216</name>
</gene>
<dbReference type="InterPro" id="IPR050723">
    <property type="entry name" value="CFA/CMAS"/>
</dbReference>
<protein>
    <submittedName>
        <fullName evidence="6">Cyclopropane-fatty-acyl-phospholipid synthase</fullName>
        <ecNumber evidence="6">2.1.1.79</ecNumber>
    </submittedName>
</protein>
<comment type="caution">
    <text evidence="6">The sequence shown here is derived from an EMBL/GenBank/DDBJ whole genome shotgun (WGS) entry which is preliminary data.</text>
</comment>
<dbReference type="EC" id="2.1.1.79" evidence="6"/>
<evidence type="ECO:0000256" key="4">
    <source>
        <dbReference type="ARBA" id="ARBA00022691"/>
    </source>
</evidence>
<keyword evidence="3 6" id="KW-0808">Transferase</keyword>
<comment type="similarity">
    <text evidence="1">Belongs to the CFA/CMAS family.</text>
</comment>
<sequence>MSSHRAAVESLLEGTGVALDGHAPWDIQVKDPGFFRRVLSQGSLGVGEAYMDGQWECERLDEMLFRVFRAHAERHLPTLRQMWAAITASVRNPQTPRRSFKVGEQHYDIGDDLYEHMLDSRMIYSCAYWKNARTLEEAQEAKLDMVCRKLRLEPGMTVLDIGCGWGGAAQFAAERYGAKVTGVTVSKNQAAAAVERCKGLPVAILLEDYRALTGRFDRIYSLGMFEHVGFRNHRTFFSTAAHLLEPQGLFLLHTIGSNSSQEANDPWIERYIFPNSLLPSIAQIATAVEGLFNVEDWHSFGPHYDRTLLAWHERFRAAWPQLAAKYSERFRRMWEFWLLSSAAAFRARRIQLWQILLSPHGIAGGLAEVR</sequence>
<dbReference type="PANTHER" id="PTHR43667">
    <property type="entry name" value="CYCLOPROPANE-FATTY-ACYL-PHOSPHOLIPID SYNTHASE"/>
    <property type="match status" value="1"/>
</dbReference>
<keyword evidence="4" id="KW-0949">S-adenosyl-L-methionine</keyword>
<dbReference type="CDD" id="cd02440">
    <property type="entry name" value="AdoMet_MTases"/>
    <property type="match status" value="1"/>
</dbReference>
<dbReference type="PANTHER" id="PTHR43667:SF1">
    <property type="entry name" value="CYCLOPROPANE-FATTY-ACYL-PHOSPHOLIPID SYNTHASE"/>
    <property type="match status" value="1"/>
</dbReference>
<dbReference type="SUPFAM" id="SSF53335">
    <property type="entry name" value="S-adenosyl-L-methionine-dependent methyltransferases"/>
    <property type="match status" value="1"/>
</dbReference>
<evidence type="ECO:0000313" key="7">
    <source>
        <dbReference type="Proteomes" id="UP000588068"/>
    </source>
</evidence>
<dbReference type="GO" id="GO:0008610">
    <property type="term" value="P:lipid biosynthetic process"/>
    <property type="evidence" value="ECO:0007669"/>
    <property type="project" value="InterPro"/>
</dbReference>
<keyword evidence="2 6" id="KW-0489">Methyltransferase</keyword>
<organism evidence="6 7">
    <name type="scientific">Povalibacter uvarum</name>
    <dbReference type="NCBI Taxonomy" id="732238"/>
    <lineage>
        <taxon>Bacteria</taxon>
        <taxon>Pseudomonadati</taxon>
        <taxon>Pseudomonadota</taxon>
        <taxon>Gammaproteobacteria</taxon>
        <taxon>Steroidobacterales</taxon>
        <taxon>Steroidobacteraceae</taxon>
        <taxon>Povalibacter</taxon>
    </lineage>
</organism>
<proteinExistence type="inferred from homology"/>
<dbReference type="Pfam" id="PF02353">
    <property type="entry name" value="CMAS"/>
    <property type="match status" value="1"/>
</dbReference>
<dbReference type="PIRSF" id="PIRSF003085">
    <property type="entry name" value="CMAS"/>
    <property type="match status" value="1"/>
</dbReference>
<evidence type="ECO:0000256" key="1">
    <source>
        <dbReference type="ARBA" id="ARBA00010815"/>
    </source>
</evidence>
<dbReference type="InterPro" id="IPR029063">
    <property type="entry name" value="SAM-dependent_MTases_sf"/>
</dbReference>